<dbReference type="EMBL" id="CAFAAV010000217">
    <property type="protein sequence ID" value="CAB4833004.1"/>
    <property type="molecule type" value="Genomic_DNA"/>
</dbReference>
<evidence type="ECO:0000256" key="5">
    <source>
        <dbReference type="ARBA" id="ARBA00023002"/>
    </source>
</evidence>
<dbReference type="GO" id="GO:0016627">
    <property type="term" value="F:oxidoreductase activity, acting on the CH-CH group of donors"/>
    <property type="evidence" value="ECO:0007669"/>
    <property type="project" value="InterPro"/>
</dbReference>
<evidence type="ECO:0000313" key="11">
    <source>
        <dbReference type="EMBL" id="CAB4833004.1"/>
    </source>
</evidence>
<dbReference type="PANTHER" id="PTHR43292">
    <property type="entry name" value="ACYL-COA DEHYDROGENASE"/>
    <property type="match status" value="1"/>
</dbReference>
<feature type="domain" description="Acyl-CoA oxidase/dehydrogenase middle" evidence="7">
    <location>
        <begin position="105"/>
        <end position="191"/>
    </location>
</feature>
<protein>
    <submittedName>
        <fullName evidence="10">Unannotated protein</fullName>
    </submittedName>
</protein>
<dbReference type="EMBL" id="CAFBMT010000015">
    <property type="protein sequence ID" value="CAB4944074.1"/>
    <property type="molecule type" value="Genomic_DNA"/>
</dbReference>
<dbReference type="EMBL" id="CAFBIY010000191">
    <property type="protein sequence ID" value="CAB4853045.1"/>
    <property type="molecule type" value="Genomic_DNA"/>
</dbReference>
<dbReference type="Pfam" id="PF00441">
    <property type="entry name" value="Acyl-CoA_dh_1"/>
    <property type="match status" value="1"/>
</dbReference>
<dbReference type="GO" id="GO:0005886">
    <property type="term" value="C:plasma membrane"/>
    <property type="evidence" value="ECO:0007669"/>
    <property type="project" value="TreeGrafter"/>
</dbReference>
<evidence type="ECO:0000256" key="4">
    <source>
        <dbReference type="ARBA" id="ARBA00022827"/>
    </source>
</evidence>
<dbReference type="Gene3D" id="1.20.140.10">
    <property type="entry name" value="Butyryl-CoA Dehydrogenase, subunit A, domain 3"/>
    <property type="match status" value="1"/>
</dbReference>
<dbReference type="Gene3D" id="2.40.110.10">
    <property type="entry name" value="Butyryl-CoA Dehydrogenase, subunit A, domain 2"/>
    <property type="match status" value="1"/>
</dbReference>
<evidence type="ECO:0000256" key="2">
    <source>
        <dbReference type="ARBA" id="ARBA00009347"/>
    </source>
</evidence>
<dbReference type="SUPFAM" id="SSF47203">
    <property type="entry name" value="Acyl-CoA dehydrogenase C-terminal domain-like"/>
    <property type="match status" value="1"/>
</dbReference>
<dbReference type="PANTHER" id="PTHR43292:SF4">
    <property type="entry name" value="ACYL-COA DEHYDROGENASE FADE34"/>
    <property type="match status" value="1"/>
</dbReference>
<dbReference type="GO" id="GO:0050660">
    <property type="term" value="F:flavin adenine dinucleotide binding"/>
    <property type="evidence" value="ECO:0007669"/>
    <property type="project" value="InterPro"/>
</dbReference>
<evidence type="ECO:0000256" key="1">
    <source>
        <dbReference type="ARBA" id="ARBA00001974"/>
    </source>
</evidence>
<dbReference type="InterPro" id="IPR006091">
    <property type="entry name" value="Acyl-CoA_Oxase/DH_mid-dom"/>
</dbReference>
<keyword evidence="4" id="KW-0274">FAD</keyword>
<dbReference type="InterPro" id="IPR052161">
    <property type="entry name" value="Mycobact_Acyl-CoA_DH"/>
</dbReference>
<feature type="domain" description="Acyl-CoA dehydrogenase/oxidase N-terminal" evidence="8">
    <location>
        <begin position="23"/>
        <end position="100"/>
    </location>
</feature>
<proteinExistence type="inferred from homology"/>
<keyword evidence="3" id="KW-0285">Flavoprotein</keyword>
<evidence type="ECO:0000313" key="12">
    <source>
        <dbReference type="EMBL" id="CAB4853045.1"/>
    </source>
</evidence>
<dbReference type="InterPro" id="IPR036250">
    <property type="entry name" value="AcylCo_DH-like_C"/>
</dbReference>
<dbReference type="EMBL" id="CAFBOL010000018">
    <property type="protein sequence ID" value="CAB4983852.1"/>
    <property type="molecule type" value="Genomic_DNA"/>
</dbReference>
<dbReference type="Pfam" id="PF02770">
    <property type="entry name" value="Acyl-CoA_dh_M"/>
    <property type="match status" value="1"/>
</dbReference>
<dbReference type="InterPro" id="IPR013786">
    <property type="entry name" value="AcylCoA_DH/ox_N"/>
</dbReference>
<dbReference type="InterPro" id="IPR009100">
    <property type="entry name" value="AcylCoA_DH/oxidase_NM_dom_sf"/>
</dbReference>
<dbReference type="InterPro" id="IPR009075">
    <property type="entry name" value="AcylCo_DH/oxidase_C"/>
</dbReference>
<dbReference type="InterPro" id="IPR037069">
    <property type="entry name" value="AcylCoA_DH/ox_N_sf"/>
</dbReference>
<dbReference type="EMBL" id="CAESGF010000025">
    <property type="protein sequence ID" value="CAB4365158.1"/>
    <property type="molecule type" value="Genomic_DNA"/>
</dbReference>
<dbReference type="SUPFAM" id="SSF56645">
    <property type="entry name" value="Acyl-CoA dehydrogenase NM domain-like"/>
    <property type="match status" value="1"/>
</dbReference>
<reference evidence="10" key="1">
    <citation type="submission" date="2020-05" db="EMBL/GenBank/DDBJ databases">
        <authorList>
            <person name="Chiriac C."/>
            <person name="Salcher M."/>
            <person name="Ghai R."/>
            <person name="Kavagutti S V."/>
        </authorList>
    </citation>
    <scope>NUCLEOTIDE SEQUENCE</scope>
</reference>
<accession>A0A6J6SZ34</accession>
<name>A0A6J6SZ34_9ZZZZ</name>
<sequence>MSDLLAELDTWLDANWDPALTVAEWWQRLGSSGWAAPALPTKAYGKGLSRNEAIAVAQRIVQRGVVGAPGGLGMLLAAPTIAVHGTQEQIDTYVLPIVTGQAAWCQLFSEPGAGSDLAGLGTRAVKDGEEWVVNGQKVWTSGGQIADMGMLIARSNPDVPKHQGITWYAFDMHQPGAVDIRPLKEMTGHAMFNEVFLSDARVPDSGIIGGTHNGWAVANTTLMFERTGLGAGGHSAAALCIPGTIAGDLPKRVGEFLREAGPASAGGAGSTDTQKLFLRLARQNGMVNDPIVRQDIVRLHTLHEVGRMLALRMKAHAAVGREIPGAPNIAKLSMSEINRQSRDLGLKLLGASGMLHSYTTAGREVIEAATGNPSIAHVTELALFAQGPPIYGGTDQVQRNIIGERALGLPKEPNEDKVKSWAELPKNG</sequence>
<evidence type="ECO:0000313" key="10">
    <source>
        <dbReference type="EMBL" id="CAB4739459.1"/>
    </source>
</evidence>
<evidence type="ECO:0000259" key="8">
    <source>
        <dbReference type="Pfam" id="PF02771"/>
    </source>
</evidence>
<dbReference type="Pfam" id="PF02771">
    <property type="entry name" value="Acyl-CoA_dh_N"/>
    <property type="match status" value="1"/>
</dbReference>
<organism evidence="10">
    <name type="scientific">freshwater metagenome</name>
    <dbReference type="NCBI Taxonomy" id="449393"/>
    <lineage>
        <taxon>unclassified sequences</taxon>
        <taxon>metagenomes</taxon>
        <taxon>ecological metagenomes</taxon>
    </lineage>
</organism>
<comment type="cofactor">
    <cofactor evidence="1">
        <name>FAD</name>
        <dbReference type="ChEBI" id="CHEBI:57692"/>
    </cofactor>
</comment>
<comment type="similarity">
    <text evidence="2">Belongs to the acyl-CoA dehydrogenase family.</text>
</comment>
<evidence type="ECO:0000313" key="9">
    <source>
        <dbReference type="EMBL" id="CAB4365158.1"/>
    </source>
</evidence>
<gene>
    <name evidence="10" type="ORF">UFOPK2656_02788</name>
    <name evidence="11" type="ORF">UFOPK3099_02288</name>
    <name evidence="12" type="ORF">UFOPK3267_02569</name>
    <name evidence="13" type="ORF">UFOPK3651_02395</name>
    <name evidence="14" type="ORF">UFOPK3931_00983</name>
    <name evidence="9" type="ORF">UFOPK4189_02913</name>
</gene>
<evidence type="ECO:0000259" key="6">
    <source>
        <dbReference type="Pfam" id="PF00441"/>
    </source>
</evidence>
<dbReference type="InterPro" id="IPR046373">
    <property type="entry name" value="Acyl-CoA_Oxase/DH_mid-dom_sf"/>
</dbReference>
<feature type="domain" description="Acyl-CoA dehydrogenase/oxidase C-terminal" evidence="6">
    <location>
        <begin position="283"/>
        <end position="406"/>
    </location>
</feature>
<dbReference type="EMBL" id="CAEZYF010000023">
    <property type="protein sequence ID" value="CAB4739459.1"/>
    <property type="molecule type" value="Genomic_DNA"/>
</dbReference>
<dbReference type="AlphaFoldDB" id="A0A6J6SZ34"/>
<evidence type="ECO:0000256" key="3">
    <source>
        <dbReference type="ARBA" id="ARBA00022630"/>
    </source>
</evidence>
<evidence type="ECO:0000313" key="14">
    <source>
        <dbReference type="EMBL" id="CAB4983852.1"/>
    </source>
</evidence>
<dbReference type="Gene3D" id="1.10.540.10">
    <property type="entry name" value="Acyl-CoA dehydrogenase/oxidase, N-terminal domain"/>
    <property type="match status" value="1"/>
</dbReference>
<evidence type="ECO:0000313" key="13">
    <source>
        <dbReference type="EMBL" id="CAB4944074.1"/>
    </source>
</evidence>
<dbReference type="FunFam" id="2.40.110.10:FF:000011">
    <property type="entry name" value="Acyl-CoA dehydrogenase FadE34"/>
    <property type="match status" value="1"/>
</dbReference>
<evidence type="ECO:0000259" key="7">
    <source>
        <dbReference type="Pfam" id="PF02770"/>
    </source>
</evidence>
<keyword evidence="5" id="KW-0560">Oxidoreductase</keyword>